<feature type="transmembrane region" description="Helical" evidence="15">
    <location>
        <begin position="150"/>
        <end position="174"/>
    </location>
</feature>
<feature type="domain" description="Ig-like" evidence="16">
    <location>
        <begin position="498"/>
        <end position="609"/>
    </location>
</feature>
<evidence type="ECO:0000256" key="2">
    <source>
        <dbReference type="ARBA" id="ARBA00007577"/>
    </source>
</evidence>
<dbReference type="GO" id="GO:0005743">
    <property type="term" value="C:mitochondrial inner membrane"/>
    <property type="evidence" value="ECO:0007669"/>
    <property type="project" value="TreeGrafter"/>
</dbReference>
<dbReference type="PROSITE" id="PS00211">
    <property type="entry name" value="ABC_TRANSPORTER_1"/>
    <property type="match status" value="2"/>
</dbReference>
<feature type="transmembrane region" description="Helical" evidence="15">
    <location>
        <begin position="1003"/>
        <end position="1022"/>
    </location>
</feature>
<evidence type="ECO:0000259" key="17">
    <source>
        <dbReference type="PROSITE" id="PS50893"/>
    </source>
</evidence>
<comment type="similarity">
    <text evidence="2">Belongs to the ABC transporter superfamily. ABCB family. Multidrug resistance exporter (TC 3.A.1.201) subfamily.</text>
</comment>
<keyword evidence="6" id="KW-0677">Repeat</keyword>
<evidence type="ECO:0000256" key="11">
    <source>
        <dbReference type="ARBA" id="ARBA00023136"/>
    </source>
</evidence>
<dbReference type="GO" id="GO:0005524">
    <property type="term" value="F:ATP binding"/>
    <property type="evidence" value="ECO:0007669"/>
    <property type="project" value="UniProtKB-KW"/>
</dbReference>
<dbReference type="GO" id="GO:0015421">
    <property type="term" value="F:ABC-type oligopeptide transporter activity"/>
    <property type="evidence" value="ECO:0007669"/>
    <property type="project" value="TreeGrafter"/>
</dbReference>
<sequence length="1418" mass="156951">MPVDNSHLINNSHTSNSNNIVNLKNKNEKIEEINKNNEQLKLENVPLLVRQEEEEEGKNKKISSPSKNNNFYRKLKENFDEKNILGKKEEENISDTESKEEFSIKGRKMPSKVFDSKIGGKRRRKTSLIKEKFGGASFCEMLRYAEGWDWLLLTIGVLTSIFVGAITPASSLIFRGITDVLMEGQHSLEIGNLDMDDFSKKITHHALLYFLLGVTTFISSQISMSAFSTLCERQIHRIRQHLFKAILAQEPGWFDRPSNQVGALTHKMSYGVEKIKAGMNDKVAICIQAISCCVAGIFYGATMSWQMTLVMLGVSPFLVISFVGSATAASKLVRKEMSAYSAAGAVAEEVLNGIKTVTSFNAQYFEIGRYKKHLDEGRKTGICKGTWIAFFAGIHLLVMFGSMGAAFWYGTWLVLHGTISPGTVFAVFWSVVAGALRIGQALPEIGVIVASKLAAGELFSIIDRTPTIEACNESGMKLANVKGEIEFVDVHFTYPTRPKVPILRGVSFSVKSGESVALVGHSGCGKSTMVGLLMRFYDSKIGCVTLDGLPIRDLNIEWLRNNIALVQQEPILFADTVEANIRMGKEDVTVEEMIDVCRMANAHEFICKLPEGYRTRIGQGGVQLSGGQKQRLAIARALVRNPRILLLDEATSALDAESEQVVQEALERASSGRTTITIAHRLSTVRNVDRIIVFERGQIVETGNHEKLMSNPDSVYRQLVLAQQISGNSSPGFETDENSSDDDIDNNQRKSSYHHTPRAMRNSVASLGSITINNKMARASERIGRSMTSVNEGNEEEMEELDEVMQELEAKPASVWEILLYARKEVLFIVVGVLLALCRGVSFPVFSIIYGRLFLDLSNSIELQQNTINNTIVNITQEESAEEAALKLNNLHISTIANSIAFLLLGFWGAITTFGSGTLLGIVGERLTQRLRLDVFRNILSQDGYFFDNERHYSGKLCQRLAMDAPNVQAAIDQRLAEVLQGIVSVMTGIIVAFYFGWNVAPIGLTTAAILVVAQTSVTNYLKRRGMRDMLLAEDASRIAAESIEYVRTVQALNRQRTVYERFRSAAKLPHKLAFIRGIWTSLSIAISSSFVPFNFAITYYLGLCLIQRGYTTPFVLFQVVEALNLASFTIMTAAAYFPEYMRAKLSAGLMFAMASLRPRIDSLSDTGLDAPITGQIDAQNIHFAYPNSGNFQLALNGFSLTALAGKTVALVGPSGCGKSTMIQLLERFYDPFSGILSIDGVDIRRYNIRHLRNSISLVGQEPTLFALSIKENITYGLDKNDINEDKIKLAAKLANIHDFIESLPQKYDTPVGSRGAQLSGGQKQRIAIARAIIRDPKILLLDEATSALDTESEKVVQQALEAARTGRTCLVIAHRLSTVQSADLIIVMREGKVLEMGTHLQLLQNGGLYYKLVQRQK</sequence>
<dbReference type="FunFam" id="3.40.50.300:FF:000479">
    <property type="entry name" value="Multidrug resistance protein 1A"/>
    <property type="match status" value="1"/>
</dbReference>
<evidence type="ECO:0000256" key="13">
    <source>
        <dbReference type="ARBA" id="ARBA00034018"/>
    </source>
</evidence>
<dbReference type="InterPro" id="IPR027417">
    <property type="entry name" value="P-loop_NTPase"/>
</dbReference>
<dbReference type="SUPFAM" id="SSF52540">
    <property type="entry name" value="P-loop containing nucleoside triphosphate hydrolases"/>
    <property type="match status" value="2"/>
</dbReference>
<dbReference type="InterPro" id="IPR007110">
    <property type="entry name" value="Ig-like_dom"/>
</dbReference>
<keyword evidence="12" id="KW-0325">Glycoprotein</keyword>
<evidence type="ECO:0000259" key="18">
    <source>
        <dbReference type="PROSITE" id="PS50929"/>
    </source>
</evidence>
<dbReference type="SUPFAM" id="SSF90123">
    <property type="entry name" value="ABC transporter transmembrane region"/>
    <property type="match status" value="2"/>
</dbReference>
<dbReference type="InterPro" id="IPR003593">
    <property type="entry name" value="AAA+_ATPase"/>
</dbReference>
<evidence type="ECO:0000256" key="5">
    <source>
        <dbReference type="ARBA" id="ARBA00022692"/>
    </source>
</evidence>
<keyword evidence="9" id="KW-1278">Translocase</keyword>
<dbReference type="Pfam" id="PF00664">
    <property type="entry name" value="ABC_membrane"/>
    <property type="match status" value="2"/>
</dbReference>
<dbReference type="FunFam" id="3.40.50.300:FF:000916">
    <property type="entry name" value="ABC transporter B family member 9"/>
    <property type="match status" value="1"/>
</dbReference>
<accession>A0A6V7VM82</accession>
<reference evidence="19 20" key="1">
    <citation type="submission" date="2020-08" db="EMBL/GenBank/DDBJ databases">
        <authorList>
            <person name="Koutsovoulos G."/>
            <person name="Danchin GJ E."/>
        </authorList>
    </citation>
    <scope>NUCLEOTIDE SEQUENCE [LARGE SCALE GENOMIC DNA]</scope>
</reference>
<feature type="transmembrane region" description="Helical" evidence="15">
    <location>
        <begin position="1078"/>
        <end position="1103"/>
    </location>
</feature>
<evidence type="ECO:0000259" key="16">
    <source>
        <dbReference type="PROSITE" id="PS50835"/>
    </source>
</evidence>
<gene>
    <name evidence="19" type="ORF">MENT_LOCUS27817</name>
</gene>
<evidence type="ECO:0000256" key="6">
    <source>
        <dbReference type="ARBA" id="ARBA00022737"/>
    </source>
</evidence>
<dbReference type="PANTHER" id="PTHR43394">
    <property type="entry name" value="ATP-DEPENDENT PERMEASE MDL1, MITOCHONDRIAL"/>
    <property type="match status" value="1"/>
</dbReference>
<evidence type="ECO:0000256" key="3">
    <source>
        <dbReference type="ARBA" id="ARBA00012191"/>
    </source>
</evidence>
<feature type="transmembrane region" description="Helical" evidence="15">
    <location>
        <begin position="206"/>
        <end position="230"/>
    </location>
</feature>
<comment type="caution">
    <text evidence="19">The sequence shown here is derived from an EMBL/GenBank/DDBJ whole genome shotgun (WGS) entry which is preliminary data.</text>
</comment>
<dbReference type="PROSITE" id="PS50835">
    <property type="entry name" value="IG_LIKE"/>
    <property type="match status" value="1"/>
</dbReference>
<dbReference type="SMART" id="SM00382">
    <property type="entry name" value="AAA"/>
    <property type="match status" value="2"/>
</dbReference>
<protein>
    <recommendedName>
        <fullName evidence="3">ABC-type xenobiotic transporter</fullName>
        <ecNumber evidence="3">7.6.2.2</ecNumber>
    </recommendedName>
</protein>
<dbReference type="GO" id="GO:0016887">
    <property type="term" value="F:ATP hydrolysis activity"/>
    <property type="evidence" value="ECO:0007669"/>
    <property type="project" value="InterPro"/>
</dbReference>
<feature type="transmembrane region" description="Helical" evidence="15">
    <location>
        <begin position="826"/>
        <end position="850"/>
    </location>
</feature>
<evidence type="ECO:0000313" key="20">
    <source>
        <dbReference type="Proteomes" id="UP000580250"/>
    </source>
</evidence>
<feature type="domain" description="ABC transporter" evidence="17">
    <location>
        <begin position="1177"/>
        <end position="1416"/>
    </location>
</feature>
<feature type="transmembrane region" description="Helical" evidence="15">
    <location>
        <begin position="979"/>
        <end position="997"/>
    </location>
</feature>
<dbReference type="CDD" id="cd18578">
    <property type="entry name" value="ABC_6TM_Pgp_ABCB1_D2_like"/>
    <property type="match status" value="1"/>
</dbReference>
<feature type="region of interest" description="Disordered" evidence="14">
    <location>
        <begin position="1"/>
        <end position="20"/>
    </location>
</feature>
<feature type="transmembrane region" description="Helical" evidence="15">
    <location>
        <begin position="387"/>
        <end position="409"/>
    </location>
</feature>
<dbReference type="InterPro" id="IPR036640">
    <property type="entry name" value="ABC1_TM_sf"/>
</dbReference>
<keyword evidence="4" id="KW-0813">Transport</keyword>
<feature type="transmembrane region" description="Helical" evidence="15">
    <location>
        <begin position="283"/>
        <end position="301"/>
    </location>
</feature>
<evidence type="ECO:0000256" key="10">
    <source>
        <dbReference type="ARBA" id="ARBA00022989"/>
    </source>
</evidence>
<feature type="domain" description="ABC transmembrane type-1" evidence="18">
    <location>
        <begin position="830"/>
        <end position="1143"/>
    </location>
</feature>
<feature type="transmembrane region" description="Helical" evidence="15">
    <location>
        <begin position="415"/>
        <end position="436"/>
    </location>
</feature>
<comment type="catalytic activity">
    <reaction evidence="13">
        <text>ATP + H2O + xenobioticSide 1 = ADP + phosphate + xenobioticSide 2.</text>
        <dbReference type="EC" id="7.6.2.2"/>
    </reaction>
</comment>
<proteinExistence type="inferred from homology"/>
<evidence type="ECO:0000256" key="12">
    <source>
        <dbReference type="ARBA" id="ARBA00023180"/>
    </source>
</evidence>
<feature type="domain" description="ABC transporter" evidence="17">
    <location>
        <begin position="485"/>
        <end position="721"/>
    </location>
</feature>
<dbReference type="GO" id="GO:0008559">
    <property type="term" value="F:ABC-type xenobiotic transporter activity"/>
    <property type="evidence" value="ECO:0007669"/>
    <property type="project" value="UniProtKB-EC"/>
</dbReference>
<evidence type="ECO:0000256" key="14">
    <source>
        <dbReference type="SAM" id="MobiDB-lite"/>
    </source>
</evidence>
<organism evidence="19 20">
    <name type="scientific">Meloidogyne enterolobii</name>
    <name type="common">Root-knot nematode worm</name>
    <name type="synonym">Meloidogyne mayaguensis</name>
    <dbReference type="NCBI Taxonomy" id="390850"/>
    <lineage>
        <taxon>Eukaryota</taxon>
        <taxon>Metazoa</taxon>
        <taxon>Ecdysozoa</taxon>
        <taxon>Nematoda</taxon>
        <taxon>Chromadorea</taxon>
        <taxon>Rhabditida</taxon>
        <taxon>Tylenchina</taxon>
        <taxon>Tylenchomorpha</taxon>
        <taxon>Tylenchoidea</taxon>
        <taxon>Meloidogynidae</taxon>
        <taxon>Meloidogyninae</taxon>
        <taxon>Meloidogyne</taxon>
    </lineage>
</organism>
<keyword evidence="7" id="KW-0547">Nucleotide-binding</keyword>
<dbReference type="GO" id="GO:0090374">
    <property type="term" value="P:oligopeptide export from mitochondrion"/>
    <property type="evidence" value="ECO:0007669"/>
    <property type="project" value="TreeGrafter"/>
</dbReference>
<dbReference type="PANTHER" id="PTHR43394:SF27">
    <property type="entry name" value="ATP-DEPENDENT TRANSLOCASE ABCB1-LIKE"/>
    <property type="match status" value="1"/>
</dbReference>
<evidence type="ECO:0000256" key="1">
    <source>
        <dbReference type="ARBA" id="ARBA00004141"/>
    </source>
</evidence>
<keyword evidence="11 15" id="KW-0472">Membrane</keyword>
<dbReference type="Pfam" id="PF00005">
    <property type="entry name" value="ABC_tran"/>
    <property type="match status" value="2"/>
</dbReference>
<evidence type="ECO:0000256" key="9">
    <source>
        <dbReference type="ARBA" id="ARBA00022967"/>
    </source>
</evidence>
<dbReference type="InterPro" id="IPR011527">
    <property type="entry name" value="ABC1_TM_dom"/>
</dbReference>
<keyword evidence="8" id="KW-0067">ATP-binding</keyword>
<dbReference type="EMBL" id="CAJEWN010000267">
    <property type="protein sequence ID" value="CAD2176047.1"/>
    <property type="molecule type" value="Genomic_DNA"/>
</dbReference>
<feature type="transmembrane region" description="Helical" evidence="15">
    <location>
        <begin position="1115"/>
        <end position="1138"/>
    </location>
</feature>
<evidence type="ECO:0000256" key="7">
    <source>
        <dbReference type="ARBA" id="ARBA00022741"/>
    </source>
</evidence>
<name>A0A6V7VM82_MELEN</name>
<dbReference type="EC" id="7.6.2.2" evidence="3"/>
<evidence type="ECO:0000313" key="19">
    <source>
        <dbReference type="EMBL" id="CAD2176047.1"/>
    </source>
</evidence>
<dbReference type="OrthoDB" id="6500128at2759"/>
<feature type="domain" description="ABC transmembrane type-1" evidence="18">
    <location>
        <begin position="155"/>
        <end position="450"/>
    </location>
</feature>
<feature type="region of interest" description="Disordered" evidence="14">
    <location>
        <begin position="727"/>
        <end position="758"/>
    </location>
</feature>
<dbReference type="CDD" id="cd18577">
    <property type="entry name" value="ABC_6TM_Pgp_ABCB1_D1_like"/>
    <property type="match status" value="1"/>
</dbReference>
<comment type="subcellular location">
    <subcellularLocation>
        <location evidence="1">Membrane</location>
        <topology evidence="1">Multi-pass membrane protein</topology>
    </subcellularLocation>
</comment>
<dbReference type="InterPro" id="IPR003439">
    <property type="entry name" value="ABC_transporter-like_ATP-bd"/>
</dbReference>
<dbReference type="Proteomes" id="UP000580250">
    <property type="component" value="Unassembled WGS sequence"/>
</dbReference>
<feature type="transmembrane region" description="Helical" evidence="15">
    <location>
        <begin position="307"/>
        <end position="329"/>
    </location>
</feature>
<evidence type="ECO:0000256" key="8">
    <source>
        <dbReference type="ARBA" id="ARBA00022840"/>
    </source>
</evidence>
<dbReference type="InterPro" id="IPR017871">
    <property type="entry name" value="ABC_transporter-like_CS"/>
</dbReference>
<keyword evidence="5 15" id="KW-0812">Transmembrane</keyword>
<dbReference type="PROSITE" id="PS50893">
    <property type="entry name" value="ABC_TRANSPORTER_2"/>
    <property type="match status" value="2"/>
</dbReference>
<feature type="compositionally biased region" description="Acidic residues" evidence="14">
    <location>
        <begin position="734"/>
        <end position="745"/>
    </location>
</feature>
<dbReference type="CDD" id="cd03249">
    <property type="entry name" value="ABC_MTABC3_MDL1_MDL2"/>
    <property type="match status" value="2"/>
</dbReference>
<dbReference type="Gene3D" id="1.20.1560.10">
    <property type="entry name" value="ABC transporter type 1, transmembrane domain"/>
    <property type="match status" value="1"/>
</dbReference>
<keyword evidence="10 15" id="KW-1133">Transmembrane helix</keyword>
<dbReference type="PROSITE" id="PS50929">
    <property type="entry name" value="ABC_TM1F"/>
    <property type="match status" value="2"/>
</dbReference>
<evidence type="ECO:0000256" key="4">
    <source>
        <dbReference type="ARBA" id="ARBA00022448"/>
    </source>
</evidence>
<dbReference type="Gene3D" id="3.40.50.300">
    <property type="entry name" value="P-loop containing nucleotide triphosphate hydrolases"/>
    <property type="match status" value="2"/>
</dbReference>
<feature type="transmembrane region" description="Helical" evidence="15">
    <location>
        <begin position="900"/>
        <end position="923"/>
    </location>
</feature>
<dbReference type="InterPro" id="IPR039421">
    <property type="entry name" value="Type_1_exporter"/>
</dbReference>
<evidence type="ECO:0000256" key="15">
    <source>
        <dbReference type="SAM" id="Phobius"/>
    </source>
</evidence>